<feature type="region of interest" description="Disordered" evidence="1">
    <location>
        <begin position="212"/>
        <end position="241"/>
    </location>
</feature>
<feature type="chain" id="PRO_5024348513" description="Lipoprotein" evidence="2">
    <location>
        <begin position="22"/>
        <end position="241"/>
    </location>
</feature>
<evidence type="ECO:0000313" key="4">
    <source>
        <dbReference type="Proteomes" id="UP000305517"/>
    </source>
</evidence>
<organism evidence="3 4">
    <name type="scientific">Hymenobacter jeollabukensis</name>
    <dbReference type="NCBI Taxonomy" id="2025313"/>
    <lineage>
        <taxon>Bacteria</taxon>
        <taxon>Pseudomonadati</taxon>
        <taxon>Bacteroidota</taxon>
        <taxon>Cytophagia</taxon>
        <taxon>Cytophagales</taxon>
        <taxon>Hymenobacteraceae</taxon>
        <taxon>Hymenobacter</taxon>
    </lineage>
</organism>
<keyword evidence="2" id="KW-0732">Signal</keyword>
<evidence type="ECO:0008006" key="5">
    <source>
        <dbReference type="Google" id="ProtNLM"/>
    </source>
</evidence>
<dbReference type="RefSeq" id="WP_138080513.1">
    <property type="nucleotide sequence ID" value="NZ_VAJM01000013.1"/>
</dbReference>
<accession>A0A5R8WKD2</accession>
<feature type="signal peptide" evidence="2">
    <location>
        <begin position="1"/>
        <end position="21"/>
    </location>
</feature>
<evidence type="ECO:0000256" key="2">
    <source>
        <dbReference type="SAM" id="SignalP"/>
    </source>
</evidence>
<protein>
    <recommendedName>
        <fullName evidence="5">Lipoprotein</fullName>
    </recommendedName>
</protein>
<gene>
    <name evidence="3" type="ORF">FDY95_20620</name>
</gene>
<dbReference type="PROSITE" id="PS51257">
    <property type="entry name" value="PROKAR_LIPOPROTEIN"/>
    <property type="match status" value="1"/>
</dbReference>
<dbReference type="OrthoDB" id="798271at2"/>
<reference evidence="3 4" key="1">
    <citation type="submission" date="2019-05" db="EMBL/GenBank/DDBJ databases">
        <title>Hymenobacter edaphi sp. nov., isolated from abandoned arsenic-contaminated farmland soil.</title>
        <authorList>
            <person name="Nie L."/>
        </authorList>
    </citation>
    <scope>NUCLEOTIDE SEQUENCE [LARGE SCALE GENOMIC DNA]</scope>
    <source>
        <strain evidence="3 4">1-3-3-8</strain>
    </source>
</reference>
<dbReference type="EMBL" id="VAJM01000013">
    <property type="protein sequence ID" value="TLM89479.1"/>
    <property type="molecule type" value="Genomic_DNA"/>
</dbReference>
<dbReference type="AlphaFoldDB" id="A0A5R8WKD2"/>
<sequence length="241" mass="25584">MRLTATYLAAGTLALALSSCAGSYHQIRPANFTRYQSMSPAGAPVEFSYQFSALQMAGGNRKYIKKERKRGYQTVAVRVKNNTAADINFSRDLELFFGERPTMPVPAIQAANDMKQGVAIYVLYFLGIGQVGGTYDPYTGQTTGGTLLPWGPLVGAGNMIGAATANSNMRKEFVTNEMTNKVIRPGETVYGIISLREMNVAPLRLQLRGGAAAAPAPTTAPTPATAPATPAPTTTPASDGR</sequence>
<evidence type="ECO:0000256" key="1">
    <source>
        <dbReference type="SAM" id="MobiDB-lite"/>
    </source>
</evidence>
<keyword evidence="4" id="KW-1185">Reference proteome</keyword>
<evidence type="ECO:0000313" key="3">
    <source>
        <dbReference type="EMBL" id="TLM89479.1"/>
    </source>
</evidence>
<proteinExistence type="predicted"/>
<name>A0A5R8WKD2_9BACT</name>
<dbReference type="Proteomes" id="UP000305517">
    <property type="component" value="Unassembled WGS sequence"/>
</dbReference>
<comment type="caution">
    <text evidence="3">The sequence shown here is derived from an EMBL/GenBank/DDBJ whole genome shotgun (WGS) entry which is preliminary data.</text>
</comment>